<protein>
    <submittedName>
        <fullName evidence="1">Uncharacterized protein</fullName>
    </submittedName>
</protein>
<sequence length="87" mass="9639">MEQILQQGITIPGWRLHASCLVVIMGYCAADLSKIETFSFHLMSTKNAFMGSLWDPCATGEQFGSGIGTCESMDRSSNHKYFAISHF</sequence>
<evidence type="ECO:0000313" key="1">
    <source>
        <dbReference type="EMBL" id="OCT94001.1"/>
    </source>
</evidence>
<dbReference type="Proteomes" id="UP000694892">
    <property type="component" value="Chromosome 2L"/>
</dbReference>
<dbReference type="EMBL" id="CM004468">
    <property type="protein sequence ID" value="OCT94001.1"/>
    <property type="molecule type" value="Genomic_DNA"/>
</dbReference>
<dbReference type="AlphaFoldDB" id="A0A974DN18"/>
<reference evidence="2" key="1">
    <citation type="journal article" date="2016" name="Nature">
        <title>Genome evolution in the allotetraploid frog Xenopus laevis.</title>
        <authorList>
            <person name="Session A.M."/>
            <person name="Uno Y."/>
            <person name="Kwon T."/>
            <person name="Chapman J.A."/>
            <person name="Toyoda A."/>
            <person name="Takahashi S."/>
            <person name="Fukui A."/>
            <person name="Hikosaka A."/>
            <person name="Suzuki A."/>
            <person name="Kondo M."/>
            <person name="van Heeringen S.J."/>
            <person name="Quigley I."/>
            <person name="Heinz S."/>
            <person name="Ogino H."/>
            <person name="Ochi H."/>
            <person name="Hellsten U."/>
            <person name="Lyons J.B."/>
            <person name="Simakov O."/>
            <person name="Putnam N."/>
            <person name="Stites J."/>
            <person name="Kuroki Y."/>
            <person name="Tanaka T."/>
            <person name="Michiue T."/>
            <person name="Watanabe M."/>
            <person name="Bogdanovic O."/>
            <person name="Lister R."/>
            <person name="Georgiou G."/>
            <person name="Paranjpe S.S."/>
            <person name="van Kruijsbergen I."/>
            <person name="Shu S."/>
            <person name="Carlson J."/>
            <person name="Kinoshita T."/>
            <person name="Ohta Y."/>
            <person name="Mawaribuchi S."/>
            <person name="Jenkins J."/>
            <person name="Grimwood J."/>
            <person name="Schmutz J."/>
            <person name="Mitros T."/>
            <person name="Mozaffari S.V."/>
            <person name="Suzuki Y."/>
            <person name="Haramoto Y."/>
            <person name="Yamamoto T.S."/>
            <person name="Takagi C."/>
            <person name="Heald R."/>
            <person name="Miller K."/>
            <person name="Haudenschild C."/>
            <person name="Kitzman J."/>
            <person name="Nakayama T."/>
            <person name="Izutsu Y."/>
            <person name="Robert J."/>
            <person name="Fortriede J."/>
            <person name="Burns K."/>
            <person name="Lotay V."/>
            <person name="Karimi K."/>
            <person name="Yasuoka Y."/>
            <person name="Dichmann D.S."/>
            <person name="Flajnik M.F."/>
            <person name="Houston D.W."/>
            <person name="Shendure J."/>
            <person name="DuPasquier L."/>
            <person name="Vize P.D."/>
            <person name="Zorn A.M."/>
            <person name="Ito M."/>
            <person name="Marcotte E.M."/>
            <person name="Wallingford J.B."/>
            <person name="Ito Y."/>
            <person name="Asashima M."/>
            <person name="Ueno N."/>
            <person name="Matsuda Y."/>
            <person name="Veenstra G.J."/>
            <person name="Fujiyama A."/>
            <person name="Harland R.M."/>
            <person name="Taira M."/>
            <person name="Rokhsar D.S."/>
        </authorList>
    </citation>
    <scope>NUCLEOTIDE SEQUENCE [LARGE SCALE GENOMIC DNA]</scope>
    <source>
        <strain evidence="2">J</strain>
    </source>
</reference>
<accession>A0A974DN18</accession>
<proteinExistence type="predicted"/>
<evidence type="ECO:0000313" key="2">
    <source>
        <dbReference type="Proteomes" id="UP000694892"/>
    </source>
</evidence>
<name>A0A974DN18_XENLA</name>
<gene>
    <name evidence="1" type="ORF">XELAEV_18011664mg</name>
</gene>
<organism evidence="1 2">
    <name type="scientific">Xenopus laevis</name>
    <name type="common">African clawed frog</name>
    <dbReference type="NCBI Taxonomy" id="8355"/>
    <lineage>
        <taxon>Eukaryota</taxon>
        <taxon>Metazoa</taxon>
        <taxon>Chordata</taxon>
        <taxon>Craniata</taxon>
        <taxon>Vertebrata</taxon>
        <taxon>Euteleostomi</taxon>
        <taxon>Amphibia</taxon>
        <taxon>Batrachia</taxon>
        <taxon>Anura</taxon>
        <taxon>Pipoidea</taxon>
        <taxon>Pipidae</taxon>
        <taxon>Xenopodinae</taxon>
        <taxon>Xenopus</taxon>
        <taxon>Xenopus</taxon>
    </lineage>
</organism>